<dbReference type="PANTHER" id="PTHR28125">
    <property type="entry name" value="MEIOTIC EXPRESSION UP-REGULATED PROTEIN 26"/>
    <property type="match status" value="1"/>
</dbReference>
<dbReference type="PANTHER" id="PTHR28125:SF2">
    <property type="entry name" value="MEIOTIC EXPRESSION UP-REGULATED PROTEIN 26"/>
    <property type="match status" value="1"/>
</dbReference>
<dbReference type="InParanoid" id="A0A1Y2EPL6"/>
<feature type="compositionally biased region" description="Polar residues" evidence="1">
    <location>
        <begin position="316"/>
        <end position="338"/>
    </location>
</feature>
<organism evidence="3 4">
    <name type="scientific">Leucosporidium creatinivorum</name>
    <dbReference type="NCBI Taxonomy" id="106004"/>
    <lineage>
        <taxon>Eukaryota</taxon>
        <taxon>Fungi</taxon>
        <taxon>Dikarya</taxon>
        <taxon>Basidiomycota</taxon>
        <taxon>Pucciniomycotina</taxon>
        <taxon>Microbotryomycetes</taxon>
        <taxon>Leucosporidiales</taxon>
        <taxon>Leucosporidium</taxon>
    </lineage>
</organism>
<dbReference type="Proteomes" id="UP000193467">
    <property type="component" value="Unassembled WGS sequence"/>
</dbReference>
<dbReference type="Pfam" id="PF14616">
    <property type="entry name" value="Rua1_C"/>
    <property type="match status" value="1"/>
</dbReference>
<dbReference type="InterPro" id="IPR028012">
    <property type="entry name" value="Rua1_C"/>
</dbReference>
<dbReference type="EMBL" id="MCGR01000046">
    <property type="protein sequence ID" value="ORY73457.1"/>
    <property type="molecule type" value="Genomic_DNA"/>
</dbReference>
<feature type="compositionally biased region" description="Low complexity" evidence="1">
    <location>
        <begin position="152"/>
        <end position="180"/>
    </location>
</feature>
<feature type="compositionally biased region" description="Polar residues" evidence="1">
    <location>
        <begin position="202"/>
        <end position="213"/>
    </location>
</feature>
<feature type="non-terminal residue" evidence="3">
    <location>
        <position position="1"/>
    </location>
</feature>
<feature type="compositionally biased region" description="Low complexity" evidence="1">
    <location>
        <begin position="286"/>
        <end position="312"/>
    </location>
</feature>
<evidence type="ECO:0000313" key="3">
    <source>
        <dbReference type="EMBL" id="ORY73457.1"/>
    </source>
</evidence>
<accession>A0A1Y2EPL6</accession>
<feature type="compositionally biased region" description="Basic and acidic residues" evidence="1">
    <location>
        <begin position="265"/>
        <end position="276"/>
    </location>
</feature>
<feature type="region of interest" description="Disordered" evidence="1">
    <location>
        <begin position="138"/>
        <end position="446"/>
    </location>
</feature>
<evidence type="ECO:0000313" key="4">
    <source>
        <dbReference type="Proteomes" id="UP000193467"/>
    </source>
</evidence>
<dbReference type="AlphaFoldDB" id="A0A1Y2EPL6"/>
<reference evidence="3 4" key="1">
    <citation type="submission" date="2016-07" db="EMBL/GenBank/DDBJ databases">
        <title>Pervasive Adenine N6-methylation of Active Genes in Fungi.</title>
        <authorList>
            <consortium name="DOE Joint Genome Institute"/>
            <person name="Mondo S.J."/>
            <person name="Dannebaum R.O."/>
            <person name="Kuo R.C."/>
            <person name="Labutti K."/>
            <person name="Haridas S."/>
            <person name="Kuo A."/>
            <person name="Salamov A."/>
            <person name="Ahrendt S.R."/>
            <person name="Lipzen A."/>
            <person name="Sullivan W."/>
            <person name="Andreopoulos W.B."/>
            <person name="Clum A."/>
            <person name="Lindquist E."/>
            <person name="Daum C."/>
            <person name="Ramamoorthy G.K."/>
            <person name="Gryganskyi A."/>
            <person name="Culley D."/>
            <person name="Magnuson J.K."/>
            <person name="James T.Y."/>
            <person name="O'Malley M.A."/>
            <person name="Stajich J.E."/>
            <person name="Spatafora J.W."/>
            <person name="Visel A."/>
            <person name="Grigoriev I.V."/>
        </authorList>
    </citation>
    <scope>NUCLEOTIDE SEQUENCE [LARGE SCALE GENOMIC DNA]</scope>
    <source>
        <strain evidence="3 4">62-1032</strain>
    </source>
</reference>
<name>A0A1Y2EPL6_9BASI</name>
<comment type="caution">
    <text evidence="3">The sequence shown here is derived from an EMBL/GenBank/DDBJ whole genome shotgun (WGS) entry which is preliminary data.</text>
</comment>
<evidence type="ECO:0000256" key="1">
    <source>
        <dbReference type="SAM" id="MobiDB-lite"/>
    </source>
</evidence>
<feature type="region of interest" description="Disordered" evidence="1">
    <location>
        <begin position="1"/>
        <end position="71"/>
    </location>
</feature>
<protein>
    <recommendedName>
        <fullName evidence="2">Transcription regulator Rua1 C-terminal domain-containing protein</fullName>
    </recommendedName>
</protein>
<feature type="compositionally biased region" description="Low complexity" evidence="1">
    <location>
        <begin position="44"/>
        <end position="63"/>
    </location>
</feature>
<feature type="compositionally biased region" description="Acidic residues" evidence="1">
    <location>
        <begin position="214"/>
        <end position="226"/>
    </location>
</feature>
<feature type="compositionally biased region" description="Low complexity" evidence="1">
    <location>
        <begin position="400"/>
        <end position="409"/>
    </location>
</feature>
<feature type="domain" description="Transcription regulator Rua1 C-terminal" evidence="2">
    <location>
        <begin position="595"/>
        <end position="717"/>
    </location>
</feature>
<sequence length="750" mass="78587">DWLIPPDVTPFDPNQPPVSLADSSSNSALLRGATPSNAVNRLVGAGASRGASSSTSGASYTQGGAHGLGSTSAQALNGILSSQVPYGGLQHDLDVFPSLGAPLGQQATRGFVEHSGDIPVDGYPDLRQLPFATTGQATHLAGAPAKATPAPNSRKSTNGNSNGNSKAPSSSSGAQAGKQQHAPEDAAVPEAALHLLRLALPTGSNGSVATATTLDEEEVRFDDDGESVATSVYSEDAKGKSRAKGKGKQAELSQEDQSGALGARPEGDLRVWEHADGQPPLQFNVGGAPRAGSGRGSAASSAGARQRGSAGRAQREQTASTCAGSDYGQASAQANSGTVEEGGRRKSGRVRKTILPDPVHFGDSDGSMSDGDDDEVSDLEVDDSDSDVEIGGRRKKGKGRASTSASGSAKGKGKRLSQGGSNPTPAKKPRTSTDSHPPPPRRPRRARTSLSHLINRTLPATVPIDPAFARFYRAFPISAAFPPESYVHRNRPPPSAVSRPLPYTPAAPPPAPALNHDKNLVDHFPLSDLGAYASTSQHALPPLASTSAATFGMNGGASNGLGGFDLGGQPPIDDTGYNWFMTPPNDTTWNKASDPFNLYAPRFVKGSGADKCGMCPVCIEPVARGGFGEEKWLKLKNSSFVYHMSYAHGISNITGLPFSPPAQMRSVKLNATSKDAREIMREGLCHKCDKWIPLDSTKNLEALVPELFWWKHAKKCHNDSRMEGDRDCYLNDTVFRLVSASKIANSANEL</sequence>
<feature type="compositionally biased region" description="Acidic residues" evidence="1">
    <location>
        <begin position="370"/>
        <end position="388"/>
    </location>
</feature>
<dbReference type="OrthoDB" id="5595379at2759"/>
<feature type="compositionally biased region" description="Low complexity" evidence="1">
    <location>
        <begin position="19"/>
        <end position="30"/>
    </location>
</feature>
<gene>
    <name evidence="3" type="ORF">BCR35DRAFT_307218</name>
</gene>
<evidence type="ECO:0000259" key="2">
    <source>
        <dbReference type="Pfam" id="PF14616"/>
    </source>
</evidence>
<proteinExistence type="predicted"/>
<keyword evidence="4" id="KW-1185">Reference proteome</keyword>